<keyword evidence="9" id="KW-0472">Membrane</keyword>
<dbReference type="AlphaFoldDB" id="A0AAN1D5U0"/>
<name>A0AAN1D5U0_PARTM</name>
<dbReference type="Pfam" id="PF08352">
    <property type="entry name" value="oligo_HPY"/>
    <property type="match status" value="1"/>
</dbReference>
<evidence type="ECO:0000256" key="8">
    <source>
        <dbReference type="ARBA" id="ARBA00022967"/>
    </source>
</evidence>
<keyword evidence="5" id="KW-0997">Cell inner membrane</keyword>
<feature type="domain" description="ABC transporter" evidence="10">
    <location>
        <begin position="12"/>
        <end position="261"/>
    </location>
</feature>
<evidence type="ECO:0000256" key="9">
    <source>
        <dbReference type="ARBA" id="ARBA00023136"/>
    </source>
</evidence>
<accession>A0AAN1D5U0</accession>
<evidence type="ECO:0000256" key="3">
    <source>
        <dbReference type="ARBA" id="ARBA00022448"/>
    </source>
</evidence>
<gene>
    <name evidence="11" type="ORF">BCV53_05000</name>
</gene>
<dbReference type="Gene3D" id="3.40.50.300">
    <property type="entry name" value="P-loop containing nucleotide triphosphate hydrolases"/>
    <property type="match status" value="1"/>
</dbReference>
<reference evidence="12" key="1">
    <citation type="journal article" date="2016" name="Genome Announc.">
        <title>Complete Genome Sequence of Geobacillus thermoglucosidasius NCIMB 11955, the Progenitor of a Bioethanol Production Strain.</title>
        <authorList>
            <person name="Sheng L."/>
            <person name="Zhang Y."/>
            <person name="Minton N.P."/>
        </authorList>
    </citation>
    <scope>NUCLEOTIDE SEQUENCE [LARGE SCALE GENOMIC DNA]</scope>
    <source>
        <strain evidence="12">NCIMB 11955</strain>
    </source>
</reference>
<evidence type="ECO:0000256" key="7">
    <source>
        <dbReference type="ARBA" id="ARBA00022840"/>
    </source>
</evidence>
<keyword evidence="12" id="KW-1185">Reference proteome</keyword>
<evidence type="ECO:0000313" key="11">
    <source>
        <dbReference type="EMBL" id="ANZ29504.1"/>
    </source>
</evidence>
<dbReference type="RefSeq" id="WP_042383957.1">
    <property type="nucleotide sequence ID" value="NZ_CP012712.1"/>
</dbReference>
<dbReference type="PANTHER" id="PTHR43297">
    <property type="entry name" value="OLIGOPEPTIDE TRANSPORT ATP-BINDING PROTEIN APPD"/>
    <property type="match status" value="1"/>
</dbReference>
<evidence type="ECO:0000313" key="12">
    <source>
        <dbReference type="Proteomes" id="UP000093052"/>
    </source>
</evidence>
<keyword evidence="3" id="KW-0813">Transport</keyword>
<dbReference type="PROSITE" id="PS50893">
    <property type="entry name" value="ABC_TRANSPORTER_2"/>
    <property type="match status" value="1"/>
</dbReference>
<dbReference type="KEGG" id="ptl:AOT13_04990"/>
<dbReference type="EMBL" id="CP016622">
    <property type="protein sequence ID" value="ANZ29504.1"/>
    <property type="molecule type" value="Genomic_DNA"/>
</dbReference>
<dbReference type="CDD" id="cd03257">
    <property type="entry name" value="ABC_NikE_OppD_transporters"/>
    <property type="match status" value="1"/>
</dbReference>
<evidence type="ECO:0000256" key="2">
    <source>
        <dbReference type="ARBA" id="ARBA00005417"/>
    </source>
</evidence>
<organism evidence="11 12">
    <name type="scientific">Parageobacillus thermoglucosidasius</name>
    <name type="common">Geobacillus thermoglucosidasius</name>
    <dbReference type="NCBI Taxonomy" id="1426"/>
    <lineage>
        <taxon>Bacteria</taxon>
        <taxon>Bacillati</taxon>
        <taxon>Bacillota</taxon>
        <taxon>Bacilli</taxon>
        <taxon>Bacillales</taxon>
        <taxon>Anoxybacillaceae</taxon>
        <taxon>Parageobacillus</taxon>
    </lineage>
</organism>
<comment type="similarity">
    <text evidence="2">Belongs to the ABC transporter superfamily.</text>
</comment>
<evidence type="ECO:0000256" key="5">
    <source>
        <dbReference type="ARBA" id="ARBA00022519"/>
    </source>
</evidence>
<dbReference type="SMART" id="SM00382">
    <property type="entry name" value="AAA"/>
    <property type="match status" value="1"/>
</dbReference>
<dbReference type="Pfam" id="PF00005">
    <property type="entry name" value="ABC_tran"/>
    <property type="match status" value="1"/>
</dbReference>
<keyword evidence="7 11" id="KW-0067">ATP-binding</keyword>
<protein>
    <submittedName>
        <fullName evidence="11">Peptide ABC transporter ATP-binding protein</fullName>
    </submittedName>
</protein>
<dbReference type="SUPFAM" id="SSF52540">
    <property type="entry name" value="P-loop containing nucleoside triphosphate hydrolases"/>
    <property type="match status" value="1"/>
</dbReference>
<dbReference type="GO" id="GO:0005886">
    <property type="term" value="C:plasma membrane"/>
    <property type="evidence" value="ECO:0007669"/>
    <property type="project" value="UniProtKB-SubCell"/>
</dbReference>
<dbReference type="GO" id="GO:0016887">
    <property type="term" value="F:ATP hydrolysis activity"/>
    <property type="evidence" value="ECO:0007669"/>
    <property type="project" value="InterPro"/>
</dbReference>
<proteinExistence type="inferred from homology"/>
<evidence type="ECO:0000259" key="10">
    <source>
        <dbReference type="PROSITE" id="PS50893"/>
    </source>
</evidence>
<dbReference type="NCBIfam" id="TIGR01727">
    <property type="entry name" value="oligo_HPY"/>
    <property type="match status" value="1"/>
</dbReference>
<sequence length="363" mass="40093">MLKGNHEREELLRISDLDISLKNSKRNLKVINGVSLTIHAGEALGLVGESGSGKSALALSIVGLLPNSMVVSGGRITYRSQPLHEQKRDEIRRLRGKEISMIFQDPMTSLNPSLTVGKQIMEMFAFHLGMKRKEAKRQAVAIMKKVGLSRPEDLLKEYPHRLSGGMRQRVMIAIALACQPKLLIADEPTTALDVTIQAQILQLMEDVKKEGTALLFISHDIGVIAEICDRVAVMYAGQIVEEGTVQQIFASPQHPYTIGLLNSIPTPNKKNKRLYSIRGTVPAISDRGAGCPFHSRCDHAMAVCFGHNPEFVQMNERQLVRCFLAKKEGGNVHDGIQSSGNSKLEKILSNSPFWYNEKGNTSC</sequence>
<dbReference type="InterPro" id="IPR027417">
    <property type="entry name" value="P-loop_NTPase"/>
</dbReference>
<keyword evidence="4" id="KW-1003">Cell membrane</keyword>
<comment type="subcellular location">
    <subcellularLocation>
        <location evidence="1">Cell membrane</location>
        <topology evidence="1">Peripheral membrane protein</topology>
    </subcellularLocation>
</comment>
<dbReference type="InterPro" id="IPR013563">
    <property type="entry name" value="Oligopep_ABC_C"/>
</dbReference>
<keyword evidence="6" id="KW-0547">Nucleotide-binding</keyword>
<evidence type="ECO:0000256" key="4">
    <source>
        <dbReference type="ARBA" id="ARBA00022475"/>
    </source>
</evidence>
<evidence type="ECO:0000256" key="6">
    <source>
        <dbReference type="ARBA" id="ARBA00022741"/>
    </source>
</evidence>
<dbReference type="InterPro" id="IPR050388">
    <property type="entry name" value="ABC_Ni/Peptide_Import"/>
</dbReference>
<evidence type="ECO:0000256" key="1">
    <source>
        <dbReference type="ARBA" id="ARBA00004202"/>
    </source>
</evidence>
<dbReference type="GO" id="GO:0005524">
    <property type="term" value="F:ATP binding"/>
    <property type="evidence" value="ECO:0007669"/>
    <property type="project" value="UniProtKB-KW"/>
</dbReference>
<dbReference type="FunFam" id="3.40.50.300:FF:000016">
    <property type="entry name" value="Oligopeptide ABC transporter ATP-binding component"/>
    <property type="match status" value="1"/>
</dbReference>
<dbReference type="GeneID" id="56924821"/>
<dbReference type="InterPro" id="IPR003593">
    <property type="entry name" value="AAA+_ATPase"/>
</dbReference>
<dbReference type="PROSITE" id="PS00211">
    <property type="entry name" value="ABC_TRANSPORTER_1"/>
    <property type="match status" value="1"/>
</dbReference>
<dbReference type="InterPro" id="IPR017871">
    <property type="entry name" value="ABC_transporter-like_CS"/>
</dbReference>
<keyword evidence="8" id="KW-1278">Translocase</keyword>
<dbReference type="Proteomes" id="UP000093052">
    <property type="component" value="Chromosome"/>
</dbReference>
<dbReference type="GO" id="GO:0015833">
    <property type="term" value="P:peptide transport"/>
    <property type="evidence" value="ECO:0007669"/>
    <property type="project" value="InterPro"/>
</dbReference>
<dbReference type="InterPro" id="IPR003439">
    <property type="entry name" value="ABC_transporter-like_ATP-bd"/>
</dbReference>
<dbReference type="PANTHER" id="PTHR43297:SF14">
    <property type="entry name" value="ATPASE AAA-TYPE CORE DOMAIN-CONTAINING PROTEIN"/>
    <property type="match status" value="1"/>
</dbReference>